<proteinExistence type="predicted"/>
<feature type="compositionally biased region" description="Polar residues" evidence="1">
    <location>
        <begin position="314"/>
        <end position="367"/>
    </location>
</feature>
<dbReference type="eggNOG" id="KOG4339">
    <property type="taxonomic scope" value="Eukaryota"/>
</dbReference>
<feature type="compositionally biased region" description="Polar residues" evidence="1">
    <location>
        <begin position="154"/>
        <end position="168"/>
    </location>
</feature>
<feature type="region of interest" description="Disordered" evidence="1">
    <location>
        <begin position="275"/>
        <end position="472"/>
    </location>
</feature>
<dbReference type="EMBL" id="CP003012">
    <property type="protein sequence ID" value="AEO69400.1"/>
    <property type="molecule type" value="Genomic_DNA"/>
</dbReference>
<feature type="compositionally biased region" description="Polar residues" evidence="1">
    <location>
        <begin position="602"/>
        <end position="611"/>
    </location>
</feature>
<feature type="compositionally biased region" description="Polar residues" evidence="1">
    <location>
        <begin position="129"/>
        <end position="140"/>
    </location>
</feature>
<dbReference type="GO" id="GO:0030036">
    <property type="term" value="P:actin cytoskeleton organization"/>
    <property type="evidence" value="ECO:0007669"/>
    <property type="project" value="TreeGrafter"/>
</dbReference>
<dbReference type="PANTHER" id="PTHR12751">
    <property type="entry name" value="PHOSPHATASE AND ACTIN REGULATOR PHACTR"/>
    <property type="match status" value="1"/>
</dbReference>
<feature type="compositionally biased region" description="Low complexity" evidence="1">
    <location>
        <begin position="197"/>
        <end position="209"/>
    </location>
</feature>
<gene>
    <name evidence="2" type="ORF">THITE_2119766</name>
</gene>
<dbReference type="HOGENOM" id="CLU_011525_0_0_1"/>
<protein>
    <recommendedName>
        <fullName evidence="4">Protein BNI4</fullName>
    </recommendedName>
</protein>
<accession>G2RC79</accession>
<evidence type="ECO:0000313" key="2">
    <source>
        <dbReference type="EMBL" id="AEO69400.1"/>
    </source>
</evidence>
<feature type="region of interest" description="Disordered" evidence="1">
    <location>
        <begin position="594"/>
        <end position="619"/>
    </location>
</feature>
<dbReference type="STRING" id="578455.G2RC79"/>
<feature type="region of interest" description="Disordered" evidence="1">
    <location>
        <begin position="129"/>
        <end position="223"/>
    </location>
</feature>
<dbReference type="RefSeq" id="XP_003655736.1">
    <property type="nucleotide sequence ID" value="XM_003655688.1"/>
</dbReference>
<evidence type="ECO:0008006" key="4">
    <source>
        <dbReference type="Google" id="ProtNLM"/>
    </source>
</evidence>
<feature type="compositionally biased region" description="Polar residues" evidence="1">
    <location>
        <begin position="44"/>
        <end position="55"/>
    </location>
</feature>
<name>G2RC79_THETT</name>
<dbReference type="GO" id="GO:0003779">
    <property type="term" value="F:actin binding"/>
    <property type="evidence" value="ECO:0007669"/>
    <property type="project" value="TreeGrafter"/>
</dbReference>
<feature type="region of interest" description="Disordered" evidence="1">
    <location>
        <begin position="16"/>
        <end position="62"/>
    </location>
</feature>
<organism evidence="2 3">
    <name type="scientific">Thermothielavioides terrestris (strain ATCC 38088 / NRRL 8126)</name>
    <name type="common">Thielavia terrestris</name>
    <dbReference type="NCBI Taxonomy" id="578455"/>
    <lineage>
        <taxon>Eukaryota</taxon>
        <taxon>Fungi</taxon>
        <taxon>Dikarya</taxon>
        <taxon>Ascomycota</taxon>
        <taxon>Pezizomycotina</taxon>
        <taxon>Sordariomycetes</taxon>
        <taxon>Sordariomycetidae</taxon>
        <taxon>Sordariales</taxon>
        <taxon>Chaetomiaceae</taxon>
        <taxon>Thermothielavioides</taxon>
        <taxon>Thermothielavioides terrestris</taxon>
    </lineage>
</organism>
<dbReference type="Proteomes" id="UP000008181">
    <property type="component" value="Chromosome 4"/>
</dbReference>
<keyword evidence="3" id="KW-1185">Reference proteome</keyword>
<feature type="compositionally biased region" description="Basic and acidic residues" evidence="1">
    <location>
        <begin position="275"/>
        <end position="291"/>
    </location>
</feature>
<evidence type="ECO:0000313" key="3">
    <source>
        <dbReference type="Proteomes" id="UP000008181"/>
    </source>
</evidence>
<evidence type="ECO:0000256" key="1">
    <source>
        <dbReference type="SAM" id="MobiDB-lite"/>
    </source>
</evidence>
<reference evidence="2 3" key="1">
    <citation type="journal article" date="2011" name="Nat. Biotechnol.">
        <title>Comparative genomic analysis of the thermophilic biomass-degrading fungi Myceliophthora thermophila and Thielavia terrestris.</title>
        <authorList>
            <person name="Berka R.M."/>
            <person name="Grigoriev I.V."/>
            <person name="Otillar R."/>
            <person name="Salamov A."/>
            <person name="Grimwood J."/>
            <person name="Reid I."/>
            <person name="Ishmael N."/>
            <person name="John T."/>
            <person name="Darmond C."/>
            <person name="Moisan M.-C."/>
            <person name="Henrissat B."/>
            <person name="Coutinho P.M."/>
            <person name="Lombard V."/>
            <person name="Natvig D.O."/>
            <person name="Lindquist E."/>
            <person name="Schmutz J."/>
            <person name="Lucas S."/>
            <person name="Harris P."/>
            <person name="Powlowski J."/>
            <person name="Bellemare A."/>
            <person name="Taylor D."/>
            <person name="Butler G."/>
            <person name="de Vries R.P."/>
            <person name="Allijn I.E."/>
            <person name="van den Brink J."/>
            <person name="Ushinsky S."/>
            <person name="Storms R."/>
            <person name="Powell A.J."/>
            <person name="Paulsen I.T."/>
            <person name="Elbourne L.D.H."/>
            <person name="Baker S.E."/>
            <person name="Magnuson J."/>
            <person name="LaBoissiere S."/>
            <person name="Clutterbuck A.J."/>
            <person name="Martinez D."/>
            <person name="Wogulis M."/>
            <person name="de Leon A.L."/>
            <person name="Rey M.W."/>
            <person name="Tsang A."/>
        </authorList>
    </citation>
    <scope>NUCLEOTIDE SEQUENCE [LARGE SCALE GENOMIC DNA]</scope>
    <source>
        <strain evidence="3">ATCC 38088 / NRRL 8126</strain>
    </source>
</reference>
<feature type="compositionally biased region" description="Low complexity" evidence="1">
    <location>
        <begin position="169"/>
        <end position="180"/>
    </location>
</feature>
<dbReference type="OrthoDB" id="5563016at2759"/>
<feature type="compositionally biased region" description="Low complexity" evidence="1">
    <location>
        <begin position="23"/>
        <end position="34"/>
    </location>
</feature>
<feature type="compositionally biased region" description="Basic residues" evidence="1">
    <location>
        <begin position="415"/>
        <end position="426"/>
    </location>
</feature>
<dbReference type="GeneID" id="11524468"/>
<feature type="compositionally biased region" description="Basic and acidic residues" evidence="1">
    <location>
        <begin position="435"/>
        <end position="460"/>
    </location>
</feature>
<feature type="region of interest" description="Disordered" evidence="1">
    <location>
        <begin position="632"/>
        <end position="689"/>
    </location>
</feature>
<dbReference type="KEGG" id="ttt:THITE_2119766"/>
<dbReference type="AlphaFoldDB" id="G2RC79"/>
<feature type="compositionally biased region" description="Polar residues" evidence="1">
    <location>
        <begin position="662"/>
        <end position="677"/>
    </location>
</feature>
<sequence length="780" mass="82518">MAALVQGYPQQSGTVTVLQTRPSSASGMLQSASSTAQYMPGAPQRNSVHGLSPTGTAPVVYRGGSGPVQQYALRSMPSVAPAPQWQQSRAQRATSSPAVPTIQTLDYLQPAQARSRYSASMSMTNLPSTAHHSLQASSVGTRDDLALSAPGTRRSATTPRSPQVSTGTPLQPSLAPAAPSRNAPERYRRSALRSPDSSTTTTQASTSGSQLRPSHSALLNRPNSFVGSVSGSAIDDMVLAASPSADEIKRVRRRSMPALDSPGFPLHLTPHDLKQPAELVHPKSADKESKAVKTGNYQSADKGGNDGLPGNGRSAGSNSRPSDPATNSTTSPDQAGTNQTSAHAVSIPPRSSSTDAPNGKRVTNPSPLSKPVTMDVDEESGSSSDGTAPAKPEESTPRYESPAVKQLTAINQKGGKAKSKTSRLRRAFSFGSAAEFRKVVHDGEKGESGNGKLHKERDADDAYDEEQARIAQQQEAAGIGNSIYSGGRFFSGSTDNLSISSTASSASIMIRKMGRGMKKGTRSLVGLFRPKSIVGTPAAEIKQPETTQAAVSMITVEAERERVNVTPEPRGQGGGTGFPRLERNSIDAARASLVAEPERLGSSGTDSTTARKSIVGGEKERAEVLAAVRKGILKNRNGSSSPSPRPSENKGSATDLPAVPSVTDSPNSSAPSTPNEESQGHRRTGTVAIGSEDYFVSALRLRQDSKGSPGTPQGTKRCTTFSPRIVFFETWPSQEYDRRGDIATCNRLTPMLAQQIKEELNSFKMEMEVHENSKIYTHFF</sequence>
<dbReference type="PANTHER" id="PTHR12751:SF18">
    <property type="entry name" value="PHOSPHATASE AND ACTIN REGULATOR 1"/>
    <property type="match status" value="1"/>
</dbReference>